<reference evidence="5" key="2">
    <citation type="submission" date="2025-08" db="UniProtKB">
        <authorList>
            <consortium name="RefSeq"/>
        </authorList>
    </citation>
    <scope>IDENTIFICATION</scope>
    <source>
        <tissue evidence="5">Leaf</tissue>
    </source>
</reference>
<organism evidence="4 5">
    <name type="scientific">Raphanus sativus</name>
    <name type="common">Radish</name>
    <name type="synonym">Raphanus raphanistrum var. sativus</name>
    <dbReference type="NCBI Taxonomy" id="3726"/>
    <lineage>
        <taxon>Eukaryota</taxon>
        <taxon>Viridiplantae</taxon>
        <taxon>Streptophyta</taxon>
        <taxon>Embryophyta</taxon>
        <taxon>Tracheophyta</taxon>
        <taxon>Spermatophyta</taxon>
        <taxon>Magnoliopsida</taxon>
        <taxon>eudicotyledons</taxon>
        <taxon>Gunneridae</taxon>
        <taxon>Pentapetalae</taxon>
        <taxon>rosids</taxon>
        <taxon>malvids</taxon>
        <taxon>Brassicales</taxon>
        <taxon>Brassicaceae</taxon>
        <taxon>Brassiceae</taxon>
        <taxon>Raphanus</taxon>
    </lineage>
</organism>
<dbReference type="GO" id="GO:0003755">
    <property type="term" value="F:peptidyl-prolyl cis-trans isomerase activity"/>
    <property type="evidence" value="ECO:0007669"/>
    <property type="project" value="InterPro"/>
</dbReference>
<evidence type="ECO:0000313" key="5">
    <source>
        <dbReference type="RefSeq" id="XP_018470359.1"/>
    </source>
</evidence>
<dbReference type="SUPFAM" id="SSF54534">
    <property type="entry name" value="FKBP-like"/>
    <property type="match status" value="1"/>
</dbReference>
<dbReference type="AlphaFoldDB" id="A0A6J0ME23"/>
<dbReference type="Pfam" id="PF18441">
    <property type="entry name" value="Hen1_Lam_C"/>
    <property type="match status" value="1"/>
</dbReference>
<dbReference type="Pfam" id="PF17842">
    <property type="entry name" value="dsRBD2"/>
    <property type="match status" value="1"/>
</dbReference>
<dbReference type="KEGG" id="rsz:108842050"/>
<dbReference type="OrthoDB" id="2154311at2759"/>
<dbReference type="Pfam" id="PF21224">
    <property type="entry name" value="Hen1_LCD"/>
    <property type="match status" value="1"/>
</dbReference>
<sequence>MTGGEEKQALSPKEIIHQQFGGKASYRIEEVHVSSHNTCLYRCHLQLPEFSVVSNVFKEKQDSEQSAIELALEKLGIQPRNDDYADHITVEEGLEGIVQRIKYIFSNEFLSADHPLASHLRATLQRDGEQRRGLLPVSAIATFDSKIYSLCKVIHPSMDSDPVLVMSYVMKAAAKSWDYVVVSPHAASLGRKNPYPPAIIEGLATHVENIRVEAVHIKCTKRDEEVVEPVVLDISSDRYYLDVIAQKLGLEDASQVMISRAISKTFSGYECRVYSAITKLNSSSDLKKSRNAKASFVCGQDVHGDAIFASVGYTWKSHDLEHEDVTLKSFYRICCGMSPNGIYKISRQALIAAQLPLLFTRESNWRGPFPREILSMFCHQQQLAEPVFTISTAPAKSMSDVLSCYNKIKDESDNQYSSRGQAGMPGSGKGYRCEVKILSKSLDLVFDCSLKKLYEKENDAVQNAALIALSWFSMFFGDMDEESLEPCYTDDDLDIQYNQRSRFKETFPSSRVYELPDIIRKGDLYRSRSMSMPWERKRVQKIANGSLVSICYSVFLKKDSKRGKSLKELIESNEGIEFEVGHGSMNPHLESVITQMSVGQHVRFSTGLPAEALVLAAANDTARALTLLSGLEYNVLLLGVKGPTEERMEKANIVEKVAEGSSQPYKD</sequence>
<accession>A0A6J0ME23</accession>
<dbReference type="InterPro" id="IPR046357">
    <property type="entry name" value="PPIase_dom_sf"/>
</dbReference>
<dbReference type="GO" id="GO:0003723">
    <property type="term" value="F:RNA binding"/>
    <property type="evidence" value="ECO:0007669"/>
    <property type="project" value="UniProtKB-UniRule"/>
</dbReference>
<keyword evidence="1 2" id="KW-0694">RNA-binding</keyword>
<dbReference type="Gene3D" id="3.10.50.40">
    <property type="match status" value="1"/>
</dbReference>
<proteinExistence type="predicted"/>
<keyword evidence="4" id="KW-1185">Reference proteome</keyword>
<dbReference type="Gene3D" id="3.30.160.20">
    <property type="match status" value="1"/>
</dbReference>
<dbReference type="Proteomes" id="UP000504610">
    <property type="component" value="Chromosome 2"/>
</dbReference>
<dbReference type="Pfam" id="PF24995">
    <property type="entry name" value="DSRM_2"/>
    <property type="match status" value="1"/>
</dbReference>
<evidence type="ECO:0000259" key="3">
    <source>
        <dbReference type="PROSITE" id="PS50961"/>
    </source>
</evidence>
<feature type="domain" description="HTH La-type RNA-binding" evidence="3">
    <location>
        <begin position="87"/>
        <end position="199"/>
    </location>
</feature>
<gene>
    <name evidence="5" type="primary">LOC108842050</name>
</gene>
<dbReference type="GeneID" id="108842050"/>
<dbReference type="RefSeq" id="XP_018470359.1">
    <property type="nucleotide sequence ID" value="XM_018614857.2"/>
</dbReference>
<evidence type="ECO:0000256" key="2">
    <source>
        <dbReference type="PROSITE-ProRule" id="PRU00332"/>
    </source>
</evidence>
<name>A0A6J0ME23_RAPSA</name>
<dbReference type="InterPro" id="IPR040813">
    <property type="entry name" value="Hen1_Lam_C"/>
</dbReference>
<evidence type="ECO:0000313" key="4">
    <source>
        <dbReference type="Proteomes" id="UP000504610"/>
    </source>
</evidence>
<protein>
    <submittedName>
        <fullName evidence="5">Small RNA 2'-O-methyltransferase-like</fullName>
    </submittedName>
</protein>
<dbReference type="PROSITE" id="PS50961">
    <property type="entry name" value="HTH_LA"/>
    <property type="match status" value="1"/>
</dbReference>
<dbReference type="InterPro" id="IPR056755">
    <property type="entry name" value="DSRM_2"/>
</dbReference>
<dbReference type="InterPro" id="IPR006630">
    <property type="entry name" value="La_HTH"/>
</dbReference>
<evidence type="ECO:0000256" key="1">
    <source>
        <dbReference type="ARBA" id="ARBA00022884"/>
    </source>
</evidence>
<reference evidence="4" key="1">
    <citation type="journal article" date="2019" name="Database">
        <title>The radish genome database (RadishGD): an integrated information resource for radish genomics.</title>
        <authorList>
            <person name="Yu H.J."/>
            <person name="Baek S."/>
            <person name="Lee Y.J."/>
            <person name="Cho A."/>
            <person name="Mun J.H."/>
        </authorList>
    </citation>
    <scope>NUCLEOTIDE SEQUENCE [LARGE SCALE GENOMIC DNA]</scope>
    <source>
        <strain evidence="4">cv. WK10039</strain>
    </source>
</reference>
<dbReference type="InterPro" id="IPR040870">
    <property type="entry name" value="HEN1_dsRBD2"/>
</dbReference>